<dbReference type="KEGG" id="mbd:MEBOL_000290"/>
<evidence type="ECO:0000256" key="1">
    <source>
        <dbReference type="SAM" id="SignalP"/>
    </source>
</evidence>
<dbReference type="Proteomes" id="UP000217289">
    <property type="component" value="Chromosome"/>
</dbReference>
<keyword evidence="1" id="KW-0732">Signal</keyword>
<gene>
    <name evidence="2" type="ORF">MEBOL_000290</name>
</gene>
<organism evidence="2 3">
    <name type="scientific">Melittangium boletus DSM 14713</name>
    <dbReference type="NCBI Taxonomy" id="1294270"/>
    <lineage>
        <taxon>Bacteria</taxon>
        <taxon>Pseudomonadati</taxon>
        <taxon>Myxococcota</taxon>
        <taxon>Myxococcia</taxon>
        <taxon>Myxococcales</taxon>
        <taxon>Cystobacterineae</taxon>
        <taxon>Archangiaceae</taxon>
        <taxon>Melittangium</taxon>
    </lineage>
</organism>
<dbReference type="AlphaFoldDB" id="A0A286NUZ3"/>
<sequence length="519" mass="57908">MRGILATCAVIAVLKAGSSLAAAPVGEGKVYSGSDGEQVAIIPLTPEDSKKAILLVQGTDSELDGKVLPHDIEKSGQDTRYVTQWHGRRYATVYLSVSAGGDRRRYYLHIPGRRDSTLVSFDDTRSKALKPQDVYALHQKQKSEGSITKWMAFDRKGEEAQVETSLASSVKSLNAACGSQTVAKVDWKSISDEQIKQYSISSFCETPLDSLRRLCGESAEAKKVVQAQAKEVVCRFGGALAVERTASGLTWTTSTEASNQEEFATKYFKENLESTRGNGEKLAERMRLEKIRVCTDGQGHYVVIRPDEKQSVQLDYGDGKRFVKVAEPPWVISGYHFLEPRFYNKSMNHSFRGLDMGLYSEVELDEEKNTCAVRCGDRSIPFSRVDAEQAEKMVAEATFEPNPQKYVPYALLRDQSGRYYLVEKGFLPEDRSYRVSIGPKGNLKQQQMKDVVSDSKGEIFSTKKGDLRLLVDREAPSSWIEKKKKIELRAVPIEENLPLIYNELGVYTGARLGTPCDDQ</sequence>
<protein>
    <recommendedName>
        <fullName evidence="4">Lipoprotein</fullName>
    </recommendedName>
</protein>
<dbReference type="EMBL" id="CP022163">
    <property type="protein sequence ID" value="ATB26856.1"/>
    <property type="molecule type" value="Genomic_DNA"/>
</dbReference>
<evidence type="ECO:0000313" key="2">
    <source>
        <dbReference type="EMBL" id="ATB26856.1"/>
    </source>
</evidence>
<feature type="chain" id="PRO_5012945131" description="Lipoprotein" evidence="1">
    <location>
        <begin position="22"/>
        <end position="519"/>
    </location>
</feature>
<dbReference type="RefSeq" id="WP_245919353.1">
    <property type="nucleotide sequence ID" value="NZ_CP022163.1"/>
</dbReference>
<reference evidence="2 3" key="1">
    <citation type="submission" date="2017-06" db="EMBL/GenBank/DDBJ databases">
        <authorList>
            <person name="Kim H.J."/>
            <person name="Triplett B.A."/>
        </authorList>
    </citation>
    <scope>NUCLEOTIDE SEQUENCE [LARGE SCALE GENOMIC DNA]</scope>
    <source>
        <strain evidence="2 3">DSM 14713</strain>
    </source>
</reference>
<evidence type="ECO:0008006" key="4">
    <source>
        <dbReference type="Google" id="ProtNLM"/>
    </source>
</evidence>
<evidence type="ECO:0000313" key="3">
    <source>
        <dbReference type="Proteomes" id="UP000217289"/>
    </source>
</evidence>
<keyword evidence="3" id="KW-1185">Reference proteome</keyword>
<proteinExistence type="predicted"/>
<feature type="signal peptide" evidence="1">
    <location>
        <begin position="1"/>
        <end position="21"/>
    </location>
</feature>
<accession>A0A286NUZ3</accession>
<name>A0A286NUZ3_9BACT</name>